<feature type="transmembrane region" description="Helical" evidence="2">
    <location>
        <begin position="20"/>
        <end position="42"/>
    </location>
</feature>
<dbReference type="AlphaFoldDB" id="A0A9P4K3A7"/>
<evidence type="ECO:0000256" key="2">
    <source>
        <dbReference type="SAM" id="Phobius"/>
    </source>
</evidence>
<keyword evidence="4" id="KW-1185">Reference proteome</keyword>
<feature type="transmembrane region" description="Helical" evidence="2">
    <location>
        <begin position="62"/>
        <end position="86"/>
    </location>
</feature>
<evidence type="ECO:0000313" key="4">
    <source>
        <dbReference type="Proteomes" id="UP000800093"/>
    </source>
</evidence>
<keyword evidence="2" id="KW-0472">Membrane</keyword>
<evidence type="ECO:0000313" key="3">
    <source>
        <dbReference type="EMBL" id="KAF2259360.1"/>
    </source>
</evidence>
<comment type="caution">
    <text evidence="3">The sequence shown here is derived from an EMBL/GenBank/DDBJ whole genome shotgun (WGS) entry which is preliminary data.</text>
</comment>
<dbReference type="Proteomes" id="UP000800093">
    <property type="component" value="Unassembled WGS sequence"/>
</dbReference>
<feature type="transmembrane region" description="Helical" evidence="2">
    <location>
        <begin position="250"/>
        <end position="269"/>
    </location>
</feature>
<feature type="transmembrane region" description="Helical" evidence="2">
    <location>
        <begin position="222"/>
        <end position="238"/>
    </location>
</feature>
<name>A0A9P4K3A7_9PLEO</name>
<feature type="transmembrane region" description="Helical" evidence="2">
    <location>
        <begin position="175"/>
        <end position="202"/>
    </location>
</feature>
<organism evidence="3 4">
    <name type="scientific">Lojkania enalia</name>
    <dbReference type="NCBI Taxonomy" id="147567"/>
    <lineage>
        <taxon>Eukaryota</taxon>
        <taxon>Fungi</taxon>
        <taxon>Dikarya</taxon>
        <taxon>Ascomycota</taxon>
        <taxon>Pezizomycotina</taxon>
        <taxon>Dothideomycetes</taxon>
        <taxon>Pleosporomycetidae</taxon>
        <taxon>Pleosporales</taxon>
        <taxon>Pleosporales incertae sedis</taxon>
        <taxon>Lojkania</taxon>
    </lineage>
</organism>
<feature type="transmembrane region" description="Helical" evidence="2">
    <location>
        <begin position="289"/>
        <end position="312"/>
    </location>
</feature>
<protein>
    <submittedName>
        <fullName evidence="3">Uncharacterized protein</fullName>
    </submittedName>
</protein>
<evidence type="ECO:0000256" key="1">
    <source>
        <dbReference type="SAM" id="MobiDB-lite"/>
    </source>
</evidence>
<proteinExistence type="predicted"/>
<feature type="transmembrane region" description="Helical" evidence="2">
    <location>
        <begin position="143"/>
        <end position="163"/>
    </location>
</feature>
<accession>A0A9P4K3A7</accession>
<keyword evidence="2" id="KW-1133">Transmembrane helix</keyword>
<feature type="region of interest" description="Disordered" evidence="1">
    <location>
        <begin position="414"/>
        <end position="488"/>
    </location>
</feature>
<feature type="compositionally biased region" description="Low complexity" evidence="1">
    <location>
        <begin position="440"/>
        <end position="450"/>
    </location>
</feature>
<gene>
    <name evidence="3" type="ORF">CC78DRAFT_621153</name>
</gene>
<dbReference type="OrthoDB" id="2126185at2759"/>
<sequence length="538" mass="58345">MAPLDPNATARSNTLPLALFGGHILLVAGLTAHLLLTVRRAARTLPPPSSTRSQEPVRRRHVTVFSVLALLALASVTTFSVLWRVISYVDWAEKGNYDTPGSLWTGWYGTGEDGVGSWRLGDWISDINLARESDALAVSTPEGFLYLAQHFSALASIAVFFGVEGKRRNFSPTTIASFILLSTFGSLGYALNLFFIALLYTPLAQHSDEYPRRDALFTPKPLVYYLPIIGSLTALRFTPHILASGADVSLVRFAYFGVLLFLAFAPQVIPLSWGREHISKAAAHRSFASAFWAPGLASLLLHWNLVATSLLWNTPPKPNFVYDLLLNTLGKREEKNRLFTAVANTAQRIKIVSSHPATSATGSDVLFTAIGLIAWAFVRNLDVTSILENSLLSFVSRNNHVEKHVVFEEKVEQVDVNPAPAPSPTKKRGRPRKNGALTNSIASSSSSASSTGTLRRSTRHRPRADYESEGEESYEPPREAAKEVTQTEADGAPDAEALVQGGETTALSLFLLIVGGLGQLVAGVLGAEVTRNASPSDL</sequence>
<dbReference type="EMBL" id="ML986712">
    <property type="protein sequence ID" value="KAF2259360.1"/>
    <property type="molecule type" value="Genomic_DNA"/>
</dbReference>
<reference evidence="4" key="1">
    <citation type="journal article" date="2020" name="Stud. Mycol.">
        <title>101 Dothideomycetes genomes: A test case for predicting lifestyles and emergence of pathogens.</title>
        <authorList>
            <person name="Haridas S."/>
            <person name="Albert R."/>
            <person name="Binder M."/>
            <person name="Bloem J."/>
            <person name="LaButti K."/>
            <person name="Salamov A."/>
            <person name="Andreopoulos B."/>
            <person name="Baker S."/>
            <person name="Barry K."/>
            <person name="Bills G."/>
            <person name="Bluhm B."/>
            <person name="Cannon C."/>
            <person name="Castanera R."/>
            <person name="Culley D."/>
            <person name="Daum C."/>
            <person name="Ezra D."/>
            <person name="Gonzalez J."/>
            <person name="Henrissat B."/>
            <person name="Kuo A."/>
            <person name="Liang C."/>
            <person name="Lipzen A."/>
            <person name="Lutzoni F."/>
            <person name="Magnuson J."/>
            <person name="Mondo S."/>
            <person name="Nolan M."/>
            <person name="Ohm R."/>
            <person name="Pangilinan J."/>
            <person name="Park H.-J."/>
            <person name="Ramirez L."/>
            <person name="Alfaro M."/>
            <person name="Sun H."/>
            <person name="Tritt A."/>
            <person name="Yoshinaga Y."/>
            <person name="Zwiers L.-H."/>
            <person name="Turgeon B."/>
            <person name="Goodwin S."/>
            <person name="Spatafora J."/>
            <person name="Crous P."/>
            <person name="Grigoriev I."/>
        </authorList>
    </citation>
    <scope>NUCLEOTIDE SEQUENCE [LARGE SCALE GENOMIC DNA]</scope>
    <source>
        <strain evidence="4">CBS 304.66</strain>
    </source>
</reference>
<keyword evidence="2" id="KW-0812">Transmembrane</keyword>